<dbReference type="Proteomes" id="UP000789396">
    <property type="component" value="Unassembled WGS sequence"/>
</dbReference>
<dbReference type="EMBL" id="CAJVPZ010003335">
    <property type="protein sequence ID" value="CAG8528655.1"/>
    <property type="molecule type" value="Genomic_DNA"/>
</dbReference>
<comment type="caution">
    <text evidence="1">The sequence shown here is derived from an EMBL/GenBank/DDBJ whole genome shotgun (WGS) entry which is preliminary data.</text>
</comment>
<dbReference type="AlphaFoldDB" id="A0A9N9AFW8"/>
<proteinExistence type="predicted"/>
<name>A0A9N9AFW8_9GLOM</name>
<feature type="non-terminal residue" evidence="1">
    <location>
        <position position="137"/>
    </location>
</feature>
<organism evidence="1 2">
    <name type="scientific">Racocetra fulgida</name>
    <dbReference type="NCBI Taxonomy" id="60492"/>
    <lineage>
        <taxon>Eukaryota</taxon>
        <taxon>Fungi</taxon>
        <taxon>Fungi incertae sedis</taxon>
        <taxon>Mucoromycota</taxon>
        <taxon>Glomeromycotina</taxon>
        <taxon>Glomeromycetes</taxon>
        <taxon>Diversisporales</taxon>
        <taxon>Gigasporaceae</taxon>
        <taxon>Racocetra</taxon>
    </lineage>
</organism>
<gene>
    <name evidence="1" type="ORF">RFULGI_LOCUS3688</name>
</gene>
<reference evidence="1" key="1">
    <citation type="submission" date="2021-06" db="EMBL/GenBank/DDBJ databases">
        <authorList>
            <person name="Kallberg Y."/>
            <person name="Tangrot J."/>
            <person name="Rosling A."/>
        </authorList>
    </citation>
    <scope>NUCLEOTIDE SEQUENCE</scope>
    <source>
        <strain evidence="1">IN212</strain>
    </source>
</reference>
<evidence type="ECO:0000313" key="2">
    <source>
        <dbReference type="Proteomes" id="UP000789396"/>
    </source>
</evidence>
<dbReference type="SUPFAM" id="SSF56112">
    <property type="entry name" value="Protein kinase-like (PK-like)"/>
    <property type="match status" value="2"/>
</dbReference>
<sequence>PEFVEKLEKYLKSFNIKSFDYSQFGNPKRIGQGGFAVVYSATFDGQIYALKSLNMNLKFEEKEFRLFKHSDSSDFSTSNGTKPKYFLNNISAPSIELTEVITPEINTFDYKEFSEHRKIGEGGCGIVYEAKWKGKGM</sequence>
<dbReference type="Gene3D" id="3.30.200.20">
    <property type="entry name" value="Phosphorylase Kinase, domain 1"/>
    <property type="match status" value="2"/>
</dbReference>
<evidence type="ECO:0000313" key="1">
    <source>
        <dbReference type="EMBL" id="CAG8528655.1"/>
    </source>
</evidence>
<dbReference type="InterPro" id="IPR011009">
    <property type="entry name" value="Kinase-like_dom_sf"/>
</dbReference>
<keyword evidence="2" id="KW-1185">Reference proteome</keyword>
<accession>A0A9N9AFW8</accession>
<protein>
    <submittedName>
        <fullName evidence="1">12028_t:CDS:1</fullName>
    </submittedName>
</protein>